<dbReference type="EMBL" id="CAAHFH010000001">
    <property type="protein sequence ID" value="VGO20580.1"/>
    <property type="molecule type" value="Genomic_DNA"/>
</dbReference>
<evidence type="ECO:0000313" key="7">
    <source>
        <dbReference type="EMBL" id="VGO20580.1"/>
    </source>
</evidence>
<evidence type="ECO:0000256" key="1">
    <source>
        <dbReference type="ARBA" id="ARBA00008560"/>
    </source>
</evidence>
<dbReference type="InterPro" id="IPR044957">
    <property type="entry name" value="Ribosomal_bL32_bact"/>
</dbReference>
<accession>A0A6C2UK24</accession>
<dbReference type="InterPro" id="IPR002677">
    <property type="entry name" value="Ribosomal_bL32"/>
</dbReference>
<dbReference type="GO" id="GO:0006412">
    <property type="term" value="P:translation"/>
    <property type="evidence" value="ECO:0007669"/>
    <property type="project" value="UniProtKB-UniRule"/>
</dbReference>
<evidence type="ECO:0000256" key="2">
    <source>
        <dbReference type="ARBA" id="ARBA00022980"/>
    </source>
</evidence>
<dbReference type="AlphaFoldDB" id="A0A6C2UK24"/>
<evidence type="ECO:0000256" key="6">
    <source>
        <dbReference type="SAM" id="MobiDB-lite"/>
    </source>
</evidence>
<feature type="compositionally biased region" description="Basic residues" evidence="6">
    <location>
        <begin position="1"/>
        <end position="15"/>
    </location>
</feature>
<dbReference type="NCBIfam" id="TIGR01031">
    <property type="entry name" value="rpmF_bact"/>
    <property type="match status" value="1"/>
</dbReference>
<dbReference type="SUPFAM" id="SSF57829">
    <property type="entry name" value="Zn-binding ribosomal proteins"/>
    <property type="match status" value="1"/>
</dbReference>
<proteinExistence type="inferred from homology"/>
<keyword evidence="3 5" id="KW-0687">Ribonucleoprotein</keyword>
<gene>
    <name evidence="5 7" type="primary">rpmF</name>
    <name evidence="7" type="ORF">SCARR_02645</name>
</gene>
<dbReference type="GO" id="GO:0015934">
    <property type="term" value="C:large ribosomal subunit"/>
    <property type="evidence" value="ECO:0007669"/>
    <property type="project" value="InterPro"/>
</dbReference>
<dbReference type="GO" id="GO:0003735">
    <property type="term" value="F:structural constituent of ribosome"/>
    <property type="evidence" value="ECO:0007669"/>
    <property type="project" value="InterPro"/>
</dbReference>
<dbReference type="PANTHER" id="PTHR35534">
    <property type="entry name" value="50S RIBOSOMAL PROTEIN L32"/>
    <property type="match status" value="1"/>
</dbReference>
<evidence type="ECO:0000256" key="5">
    <source>
        <dbReference type="HAMAP-Rule" id="MF_00340"/>
    </source>
</evidence>
<dbReference type="InterPro" id="IPR011332">
    <property type="entry name" value="Ribosomal_zn-bd"/>
</dbReference>
<keyword evidence="2 5" id="KW-0689">Ribosomal protein</keyword>
<evidence type="ECO:0000256" key="3">
    <source>
        <dbReference type="ARBA" id="ARBA00023274"/>
    </source>
</evidence>
<evidence type="ECO:0000313" key="8">
    <source>
        <dbReference type="Proteomes" id="UP000346198"/>
    </source>
</evidence>
<reference evidence="7 8" key="1">
    <citation type="submission" date="2019-04" db="EMBL/GenBank/DDBJ databases">
        <authorList>
            <person name="Van Vliet M D."/>
        </authorList>
    </citation>
    <scope>NUCLEOTIDE SEQUENCE [LARGE SCALE GENOMIC DNA]</scope>
    <source>
        <strain evidence="7 8">F21</strain>
    </source>
</reference>
<comment type="similarity">
    <text evidence="1 5">Belongs to the bacterial ribosomal protein bL32 family.</text>
</comment>
<sequence>MAVPKRKTSKSKTASRKAQNMKKPISRASSCSQCGSPALPHHACPSCGYYNGRQVLTVATEE</sequence>
<protein>
    <recommendedName>
        <fullName evidence="4 5">Large ribosomal subunit protein bL32</fullName>
    </recommendedName>
</protein>
<organism evidence="7 8">
    <name type="scientific">Pontiella sulfatireligans</name>
    <dbReference type="NCBI Taxonomy" id="2750658"/>
    <lineage>
        <taxon>Bacteria</taxon>
        <taxon>Pseudomonadati</taxon>
        <taxon>Kiritimatiellota</taxon>
        <taxon>Kiritimatiellia</taxon>
        <taxon>Kiritimatiellales</taxon>
        <taxon>Pontiellaceae</taxon>
        <taxon>Pontiella</taxon>
    </lineage>
</organism>
<dbReference type="PANTHER" id="PTHR35534:SF1">
    <property type="entry name" value="LARGE RIBOSOMAL SUBUNIT PROTEIN BL32"/>
    <property type="match status" value="1"/>
</dbReference>
<keyword evidence="8" id="KW-1185">Reference proteome</keyword>
<dbReference type="Proteomes" id="UP000346198">
    <property type="component" value="Unassembled WGS sequence"/>
</dbReference>
<name>A0A6C2UK24_9BACT</name>
<dbReference type="RefSeq" id="WP_136061983.1">
    <property type="nucleotide sequence ID" value="NZ_CAAHFH010000001.1"/>
</dbReference>
<feature type="region of interest" description="Disordered" evidence="6">
    <location>
        <begin position="1"/>
        <end position="29"/>
    </location>
</feature>
<dbReference type="Pfam" id="PF01783">
    <property type="entry name" value="Ribosomal_L32p"/>
    <property type="match status" value="1"/>
</dbReference>
<dbReference type="HAMAP" id="MF_00340">
    <property type="entry name" value="Ribosomal_bL32"/>
    <property type="match status" value="1"/>
</dbReference>
<evidence type="ECO:0000256" key="4">
    <source>
        <dbReference type="ARBA" id="ARBA00035178"/>
    </source>
</evidence>